<accession>A0AA39PQS3</accession>
<name>A0AA39PQS3_9AGAR</name>
<reference evidence="2" key="1">
    <citation type="submission" date="2023-06" db="EMBL/GenBank/DDBJ databases">
        <authorList>
            <consortium name="Lawrence Berkeley National Laboratory"/>
            <person name="Ahrendt S."/>
            <person name="Sahu N."/>
            <person name="Indic B."/>
            <person name="Wong-Bajracharya J."/>
            <person name="Merenyi Z."/>
            <person name="Ke H.-M."/>
            <person name="Monk M."/>
            <person name="Kocsube S."/>
            <person name="Drula E."/>
            <person name="Lipzen A."/>
            <person name="Balint B."/>
            <person name="Henrissat B."/>
            <person name="Andreopoulos B."/>
            <person name="Martin F.M."/>
            <person name="Harder C.B."/>
            <person name="Rigling D."/>
            <person name="Ford K.L."/>
            <person name="Foster G.D."/>
            <person name="Pangilinan J."/>
            <person name="Papanicolaou A."/>
            <person name="Barry K."/>
            <person name="LaButti K."/>
            <person name="Viragh M."/>
            <person name="Koriabine M."/>
            <person name="Yan M."/>
            <person name="Riley R."/>
            <person name="Champramary S."/>
            <person name="Plett K.L."/>
            <person name="Tsai I.J."/>
            <person name="Slot J."/>
            <person name="Sipos G."/>
            <person name="Plett J."/>
            <person name="Nagy L.G."/>
            <person name="Grigoriev I.V."/>
        </authorList>
    </citation>
    <scope>NUCLEOTIDE SEQUENCE</scope>
    <source>
        <strain evidence="2">HWK02</strain>
    </source>
</reference>
<dbReference type="InterPro" id="IPR036397">
    <property type="entry name" value="RNaseH_sf"/>
</dbReference>
<feature type="region of interest" description="Disordered" evidence="1">
    <location>
        <begin position="1"/>
        <end position="22"/>
    </location>
</feature>
<dbReference type="Gene3D" id="3.30.420.10">
    <property type="entry name" value="Ribonuclease H-like superfamily/Ribonuclease H"/>
    <property type="match status" value="1"/>
</dbReference>
<evidence type="ECO:0000313" key="2">
    <source>
        <dbReference type="EMBL" id="KAK0488315.1"/>
    </source>
</evidence>
<organism evidence="2 3">
    <name type="scientific">Armillaria luteobubalina</name>
    <dbReference type="NCBI Taxonomy" id="153913"/>
    <lineage>
        <taxon>Eukaryota</taxon>
        <taxon>Fungi</taxon>
        <taxon>Dikarya</taxon>
        <taxon>Basidiomycota</taxon>
        <taxon>Agaricomycotina</taxon>
        <taxon>Agaricomycetes</taxon>
        <taxon>Agaricomycetidae</taxon>
        <taxon>Agaricales</taxon>
        <taxon>Marasmiineae</taxon>
        <taxon>Physalacriaceae</taxon>
        <taxon>Armillaria</taxon>
    </lineage>
</organism>
<comment type="caution">
    <text evidence="2">The sequence shown here is derived from an EMBL/GenBank/DDBJ whole genome shotgun (WGS) entry which is preliminary data.</text>
</comment>
<dbReference type="SUPFAM" id="SSF53098">
    <property type="entry name" value="Ribonuclease H-like"/>
    <property type="match status" value="1"/>
</dbReference>
<sequence length="153" mass="16495">MADFNGRLQITEADPTEDKTSRHKAHIAALQTPNHLLIYTDGSLRPLHRVRQVGAGVAGFQNGAEVFTQKMGLGLHAEVYDGELAALAMGTATAVKYCSTHPKITHIHFFADNTSAVGAAFDASSKPGQAFCIIFNKRIRELLEDGECSVEVA</sequence>
<evidence type="ECO:0008006" key="4">
    <source>
        <dbReference type="Google" id="ProtNLM"/>
    </source>
</evidence>
<keyword evidence="3" id="KW-1185">Reference proteome</keyword>
<dbReference type="InterPro" id="IPR012337">
    <property type="entry name" value="RNaseH-like_sf"/>
</dbReference>
<dbReference type="AlphaFoldDB" id="A0AA39PQS3"/>
<gene>
    <name evidence="2" type="ORF">EDD18DRAFT_1466290</name>
</gene>
<dbReference type="EMBL" id="JAUEPU010000039">
    <property type="protein sequence ID" value="KAK0488315.1"/>
    <property type="molecule type" value="Genomic_DNA"/>
</dbReference>
<dbReference type="Proteomes" id="UP001175228">
    <property type="component" value="Unassembled WGS sequence"/>
</dbReference>
<evidence type="ECO:0000313" key="3">
    <source>
        <dbReference type="Proteomes" id="UP001175228"/>
    </source>
</evidence>
<evidence type="ECO:0000256" key="1">
    <source>
        <dbReference type="SAM" id="MobiDB-lite"/>
    </source>
</evidence>
<proteinExistence type="predicted"/>
<dbReference type="GO" id="GO:0003676">
    <property type="term" value="F:nucleic acid binding"/>
    <property type="evidence" value="ECO:0007669"/>
    <property type="project" value="InterPro"/>
</dbReference>
<protein>
    <recommendedName>
        <fullName evidence="4">RNase H type-1 domain-containing protein</fullName>
    </recommendedName>
</protein>